<feature type="non-terminal residue" evidence="2">
    <location>
        <position position="42"/>
    </location>
</feature>
<comment type="caution">
    <text evidence="2">The sequence shown here is derived from an EMBL/GenBank/DDBJ whole genome shotgun (WGS) entry which is preliminary data.</text>
</comment>
<dbReference type="Pfam" id="PF07857">
    <property type="entry name" value="TMEM144"/>
    <property type="match status" value="1"/>
</dbReference>
<evidence type="ECO:0000256" key="1">
    <source>
        <dbReference type="SAM" id="Phobius"/>
    </source>
</evidence>
<name>A0A822FCH4_9BILA</name>
<evidence type="ECO:0000313" key="3">
    <source>
        <dbReference type="Proteomes" id="UP000663848"/>
    </source>
</evidence>
<proteinExistence type="predicted"/>
<accession>A0A822FCH4</accession>
<protein>
    <submittedName>
        <fullName evidence="2">Uncharacterized protein</fullName>
    </submittedName>
</protein>
<evidence type="ECO:0000313" key="2">
    <source>
        <dbReference type="EMBL" id="CAF5118366.1"/>
    </source>
</evidence>
<dbReference type="InterPro" id="IPR012435">
    <property type="entry name" value="TMEM144"/>
</dbReference>
<dbReference type="Proteomes" id="UP000663848">
    <property type="component" value="Unassembled WGS sequence"/>
</dbReference>
<keyword evidence="1" id="KW-0472">Membrane</keyword>
<dbReference type="EMBL" id="CAJOBR010078873">
    <property type="protein sequence ID" value="CAF5118366.1"/>
    <property type="molecule type" value="Genomic_DNA"/>
</dbReference>
<keyword evidence="1" id="KW-0812">Transmembrane</keyword>
<dbReference type="AlphaFoldDB" id="A0A822FCH4"/>
<gene>
    <name evidence="2" type="ORF">QYT958_LOCUS45899</name>
</gene>
<reference evidence="2" key="1">
    <citation type="submission" date="2021-02" db="EMBL/GenBank/DDBJ databases">
        <authorList>
            <person name="Nowell W R."/>
        </authorList>
    </citation>
    <scope>NUCLEOTIDE SEQUENCE</scope>
</reference>
<sequence length="42" mass="4250">MASGSMWAIANIGFILAISSLTGAVAYPIVAILPGVVTSLWS</sequence>
<feature type="transmembrane region" description="Helical" evidence="1">
    <location>
        <begin position="12"/>
        <end position="37"/>
    </location>
</feature>
<keyword evidence="1" id="KW-1133">Transmembrane helix</keyword>
<organism evidence="2 3">
    <name type="scientific">Rotaria socialis</name>
    <dbReference type="NCBI Taxonomy" id="392032"/>
    <lineage>
        <taxon>Eukaryota</taxon>
        <taxon>Metazoa</taxon>
        <taxon>Spiralia</taxon>
        <taxon>Gnathifera</taxon>
        <taxon>Rotifera</taxon>
        <taxon>Eurotatoria</taxon>
        <taxon>Bdelloidea</taxon>
        <taxon>Philodinida</taxon>
        <taxon>Philodinidae</taxon>
        <taxon>Rotaria</taxon>
    </lineage>
</organism>